<feature type="chain" id="PRO_5009285343" evidence="2">
    <location>
        <begin position="21"/>
        <end position="302"/>
    </location>
</feature>
<keyword evidence="5" id="KW-1185">Reference proteome</keyword>
<dbReference type="AlphaFoldDB" id="A0A1H5TRT7"/>
<evidence type="ECO:0000256" key="1">
    <source>
        <dbReference type="ARBA" id="ARBA00022729"/>
    </source>
</evidence>
<gene>
    <name evidence="4" type="ORF">SAMN05421847_0553</name>
</gene>
<dbReference type="Proteomes" id="UP000236738">
    <property type="component" value="Unassembled WGS sequence"/>
</dbReference>
<sequence>MKKFLFPLFVSAIIFSNAKAQTTFSFETSEGFTVGDVLGQNAYIDTFVADLNGVSTSQSGTAEVSTEQFSDGNNSVKIIDYSDNVFSGFYISGIPFYSNTSVSYDIFVPALGGSDNFMDLYDNNGDYVGSVDFTYEGNVDFYDSTGNATTLTGYTATQWNHLEFQIDFSTSTIKVLLNNVNIGTFSYTGTGTELSEIDFDIDNFGTDVYFDHIVVKDATLATDEVSAGKNSLKVFPNPMVDFVKVNTDGKVQSAQLFDASGKLVKTFRNASEAMNVADLKKGLYIMKVKTDKGTSSAKVIKK</sequence>
<accession>A0A1H5TRT7</accession>
<evidence type="ECO:0000259" key="3">
    <source>
        <dbReference type="Pfam" id="PF18962"/>
    </source>
</evidence>
<evidence type="ECO:0000313" key="4">
    <source>
        <dbReference type="EMBL" id="SEF65460.1"/>
    </source>
</evidence>
<feature type="signal peptide" evidence="2">
    <location>
        <begin position="1"/>
        <end position="20"/>
    </location>
</feature>
<organism evidence="4 5">
    <name type="scientific">Halpernia humi</name>
    <dbReference type="NCBI Taxonomy" id="493375"/>
    <lineage>
        <taxon>Bacteria</taxon>
        <taxon>Pseudomonadati</taxon>
        <taxon>Bacteroidota</taxon>
        <taxon>Flavobacteriia</taxon>
        <taxon>Flavobacteriales</taxon>
        <taxon>Weeksellaceae</taxon>
        <taxon>Chryseobacterium group</taxon>
        <taxon>Halpernia</taxon>
    </lineage>
</organism>
<evidence type="ECO:0000256" key="2">
    <source>
        <dbReference type="SAM" id="SignalP"/>
    </source>
</evidence>
<proteinExistence type="predicted"/>
<dbReference type="Pfam" id="PF18962">
    <property type="entry name" value="Por_Secre_tail"/>
    <property type="match status" value="1"/>
</dbReference>
<keyword evidence="1 2" id="KW-0732">Signal</keyword>
<dbReference type="RefSeq" id="WP_103912567.1">
    <property type="nucleotide sequence ID" value="NZ_FNUS01000001.1"/>
</dbReference>
<protein>
    <submittedName>
        <fullName evidence="4">Por secretion system C-terminal sorting domain-containing protein</fullName>
    </submittedName>
</protein>
<reference evidence="5" key="1">
    <citation type="submission" date="2016-10" db="EMBL/GenBank/DDBJ databases">
        <authorList>
            <person name="Varghese N."/>
            <person name="Submissions S."/>
        </authorList>
    </citation>
    <scope>NUCLEOTIDE SEQUENCE [LARGE SCALE GENOMIC DNA]</scope>
    <source>
        <strain evidence="5">DSM 21580</strain>
    </source>
</reference>
<feature type="domain" description="Secretion system C-terminal sorting" evidence="3">
    <location>
        <begin position="234"/>
        <end position="300"/>
    </location>
</feature>
<dbReference type="InterPro" id="IPR026444">
    <property type="entry name" value="Secre_tail"/>
</dbReference>
<evidence type="ECO:0000313" key="5">
    <source>
        <dbReference type="Proteomes" id="UP000236738"/>
    </source>
</evidence>
<dbReference type="EMBL" id="FNUS01000001">
    <property type="protein sequence ID" value="SEF65460.1"/>
    <property type="molecule type" value="Genomic_DNA"/>
</dbReference>
<dbReference type="OrthoDB" id="1352671at2"/>
<dbReference type="NCBIfam" id="TIGR04183">
    <property type="entry name" value="Por_Secre_tail"/>
    <property type="match status" value="1"/>
</dbReference>
<name>A0A1H5TRT7_9FLAO</name>